<protein>
    <submittedName>
        <fullName evidence="1">Uncharacterized protein</fullName>
    </submittedName>
</protein>
<comment type="caution">
    <text evidence="1">The sequence shown here is derived from an EMBL/GenBank/DDBJ whole genome shotgun (WGS) entry which is preliminary data.</text>
</comment>
<keyword evidence="2" id="KW-1185">Reference proteome</keyword>
<evidence type="ECO:0000313" key="1">
    <source>
        <dbReference type="EMBL" id="KAJ7559274.1"/>
    </source>
</evidence>
<dbReference type="EMBL" id="CM055095">
    <property type="protein sequence ID" value="KAJ7559274.1"/>
    <property type="molecule type" value="Genomic_DNA"/>
</dbReference>
<name>A0ACC2DY71_DIPCM</name>
<organism evidence="1 2">
    <name type="scientific">Diphasiastrum complanatum</name>
    <name type="common">Issler's clubmoss</name>
    <name type="synonym">Lycopodium complanatum</name>
    <dbReference type="NCBI Taxonomy" id="34168"/>
    <lineage>
        <taxon>Eukaryota</taxon>
        <taxon>Viridiplantae</taxon>
        <taxon>Streptophyta</taxon>
        <taxon>Embryophyta</taxon>
        <taxon>Tracheophyta</taxon>
        <taxon>Lycopodiopsida</taxon>
        <taxon>Lycopodiales</taxon>
        <taxon>Lycopodiaceae</taxon>
        <taxon>Lycopodioideae</taxon>
        <taxon>Diphasiastrum</taxon>
    </lineage>
</organism>
<accession>A0ACC2DY71</accession>
<proteinExistence type="predicted"/>
<dbReference type="Proteomes" id="UP001162992">
    <property type="component" value="Chromosome 4"/>
</dbReference>
<sequence length="837" mass="90835">MVMMLVLIVVMAVLLLAALFLALVVYTLDSRGNVRKQSQMPGSVKAQASYHHHQPREQHCCMCGNVRNRKFQVSEGTDFVSESERHSRSNGNLWDLLQPFFESACGKSGLRHGKPRSPKETSINRNLLENVEWSKLRDLQTKLESAVARSASSATSGYTISSSATASPTDFANNLKVDNKLASMTSTGSISPILPPSPLSFGISSLEPTLDVSLNRGIIDSTGSKKQPQRRLVLEILLSPSQAADGNTGQLQRPTGVRLKLETNTSLENLARFTAAAAASSRIERDEVQSVESMSRKDGTGGIGSTFESVTLQASDKNPQNGVCLVGTAGLAVDLTGKAAKQLIEDQETNARLSTELHTCQDGKINANNPLALISAISQPFVGDVGPIHHVAEGEICNASSLLSTPHGTTLCGYSKPLDLKLPRASIHMAETSESTGCNIKTSSSVHICTLGDYGKEFCRNVTVQQPTTSSSALTFTALEGLGSLQIRSLEAVSKSKSYSSGGTADIASALTALTVDSVGEKSTERGVPYMGLPVNSCVKGAAAKSNCNKLFSKYVNDEEAHWEESGSEQGMDEVEEHHCLLSASGASDQVSGLISKKEKKKKKNRSKRQKAKGAVVMTTDKEVQAQREICKSVPVSCKHNQTPNAVEVGCLCGTVKGGIHSSDCPYPFTSSGSMIQRKLKEQYDDLVRSNINKTLTLAQVGRFTTCLVDAKASLQHKSDLVQRKFTIAKSLLCKADKSSFDRLCGQIYGLEVEQRRMEEDTLVYNRLQEQLKLSPAYQKMLEYGRTHFELQPNTGQLIEKLDGEAEEMSFEELLAQEKKDSFWQKHNPSRSSVQVI</sequence>
<gene>
    <name evidence="1" type="ORF">O6H91_04G077100</name>
</gene>
<evidence type="ECO:0000313" key="2">
    <source>
        <dbReference type="Proteomes" id="UP001162992"/>
    </source>
</evidence>
<reference evidence="2" key="1">
    <citation type="journal article" date="2024" name="Proc. Natl. Acad. Sci. U.S.A.">
        <title>Extraordinary preservation of gene collinearity over three hundred million years revealed in homosporous lycophytes.</title>
        <authorList>
            <person name="Li C."/>
            <person name="Wickell D."/>
            <person name="Kuo L.Y."/>
            <person name="Chen X."/>
            <person name="Nie B."/>
            <person name="Liao X."/>
            <person name="Peng D."/>
            <person name="Ji J."/>
            <person name="Jenkins J."/>
            <person name="Williams M."/>
            <person name="Shu S."/>
            <person name="Plott C."/>
            <person name="Barry K."/>
            <person name="Rajasekar S."/>
            <person name="Grimwood J."/>
            <person name="Han X."/>
            <person name="Sun S."/>
            <person name="Hou Z."/>
            <person name="He W."/>
            <person name="Dai G."/>
            <person name="Sun C."/>
            <person name="Schmutz J."/>
            <person name="Leebens-Mack J.H."/>
            <person name="Li F.W."/>
            <person name="Wang L."/>
        </authorList>
    </citation>
    <scope>NUCLEOTIDE SEQUENCE [LARGE SCALE GENOMIC DNA]</scope>
    <source>
        <strain evidence="2">cv. PW_Plant_1</strain>
    </source>
</reference>